<dbReference type="AlphaFoldDB" id="A0A931CTR6"/>
<dbReference type="InterPro" id="IPR012912">
    <property type="entry name" value="Plasmid_pRiA4b_Orf3-like"/>
</dbReference>
<dbReference type="PANTHER" id="PTHR41878:SF1">
    <property type="entry name" value="TNPR PROTEIN"/>
    <property type="match status" value="1"/>
</dbReference>
<dbReference type="InterPro" id="IPR024047">
    <property type="entry name" value="MM3350-like_sf"/>
</dbReference>
<dbReference type="EMBL" id="JADNYM010000021">
    <property type="protein sequence ID" value="MBG0740769.1"/>
    <property type="molecule type" value="Genomic_DNA"/>
</dbReference>
<dbReference type="PANTHER" id="PTHR41878">
    <property type="entry name" value="LEXA REPRESSOR-RELATED"/>
    <property type="match status" value="1"/>
</dbReference>
<dbReference type="SUPFAM" id="SSF159941">
    <property type="entry name" value="MM3350-like"/>
    <property type="match status" value="1"/>
</dbReference>
<proteinExistence type="predicted"/>
<evidence type="ECO:0000259" key="1">
    <source>
        <dbReference type="Pfam" id="PF07929"/>
    </source>
</evidence>
<organism evidence="2 3">
    <name type="scientific">Arthrobacter terrae</name>
    <dbReference type="NCBI Taxonomy" id="2935737"/>
    <lineage>
        <taxon>Bacteria</taxon>
        <taxon>Bacillati</taxon>
        <taxon>Actinomycetota</taxon>
        <taxon>Actinomycetes</taxon>
        <taxon>Micrococcales</taxon>
        <taxon>Micrococcaceae</taxon>
        <taxon>Arthrobacter</taxon>
    </lineage>
</organism>
<evidence type="ECO:0000313" key="2">
    <source>
        <dbReference type="EMBL" id="MBG0740769.1"/>
    </source>
</evidence>
<dbReference type="Proteomes" id="UP000655366">
    <property type="component" value="Unassembled WGS sequence"/>
</dbReference>
<sequence>MGNTENGLELRISLDGIEPQIWRSIRVPESIELAELHRVIQLAFGWEDRHLHQFTAGTDTDTRRILSDEETAQEIGVESETAVLLTSVLETVAGSSSAGVAGSSTSAAGAAGQAATLSYEYDFGDSWDHTIAVTGRCLLQQGQITCIGGGRRGPVEDSGGASGYTHLSQVLANPRHPEYEDLADWYAGAASAMGRFVAAPFDAEAFDVDAANARLARFAMLRSAGPPTETEVDAVVRPVRWLLQRAGTAGLELTAAGYLKPAVVRAAVAELGWQERCYGTINREDQAVPVLELRENCVRWKLLRKTKGRLVRTPAARKIADDDAALWAHVAERFAFPGTNAEDLVHRVIVGWLLEDTMPDRHVIGQVLADILNNSMFRMAGGGPVEELDSMSLHQELRWALGCLDLREPEEKSGKEGKLTLAGIKFLLDVRRRRNRE</sequence>
<dbReference type="RefSeq" id="WP_196397708.1">
    <property type="nucleotide sequence ID" value="NZ_JADNYM010000021.1"/>
</dbReference>
<evidence type="ECO:0000313" key="3">
    <source>
        <dbReference type="Proteomes" id="UP000655366"/>
    </source>
</evidence>
<comment type="caution">
    <text evidence="2">The sequence shown here is derived from an EMBL/GenBank/DDBJ whole genome shotgun (WGS) entry which is preliminary data.</text>
</comment>
<dbReference type="Pfam" id="PF07929">
    <property type="entry name" value="PRiA4_ORF3"/>
    <property type="match status" value="1"/>
</dbReference>
<feature type="domain" description="Plasmid pRiA4b Orf3-like" evidence="1">
    <location>
        <begin position="8"/>
        <end position="209"/>
    </location>
</feature>
<dbReference type="Gene3D" id="3.10.290.30">
    <property type="entry name" value="MM3350-like"/>
    <property type="match status" value="1"/>
</dbReference>
<name>A0A931CTR6_9MICC</name>
<protein>
    <submittedName>
        <fullName evidence="2">Plasmid pRiA4b ORF-3 family protein</fullName>
    </submittedName>
</protein>
<reference evidence="2 3" key="1">
    <citation type="submission" date="2020-11" db="EMBL/GenBank/DDBJ databases">
        <title>Arthrobacter antarcticus sp. nov., isolated from Antarctic Soil.</title>
        <authorList>
            <person name="Li J."/>
        </authorList>
    </citation>
    <scope>NUCLEOTIDE SEQUENCE [LARGE SCALE GENOMIC DNA]</scope>
    <source>
        <strain evidence="2 3">Z1-20</strain>
    </source>
</reference>
<gene>
    <name evidence="2" type="ORF">IV500_15445</name>
</gene>
<accession>A0A931CTR6</accession>
<keyword evidence="3" id="KW-1185">Reference proteome</keyword>